<feature type="transmembrane region" description="Helical" evidence="1">
    <location>
        <begin position="32"/>
        <end position="51"/>
    </location>
</feature>
<dbReference type="SUPFAM" id="SSF55486">
    <property type="entry name" value="Metalloproteases ('zincins'), catalytic domain"/>
    <property type="match status" value="1"/>
</dbReference>
<dbReference type="PANTHER" id="PTHR11533:SF274">
    <property type="entry name" value="AMINOPEPTIDASE"/>
    <property type="match status" value="1"/>
</dbReference>
<dbReference type="Gramene" id="QL05p009252:mrna">
    <property type="protein sequence ID" value="QL05p009252:mrna"/>
    <property type="gene ID" value="QL05p009252"/>
</dbReference>
<sequence>MLTFVVSCEVAHQWFGNPVTIEWSYLWLNEGFATWLVAYVWIHCNHILVRWRNTMLIQMRKYDAISYKKGSIVIQMLQGYLGADIFQVCYKVVEISGDAIPDSVKELKRIFINIPPLLQCCIAYCPDPSIVLEFLNFMLSDEVFAVHIIRMVVKMITRKQEQSMRQ</sequence>
<evidence type="ECO:0000313" key="3">
    <source>
        <dbReference type="EnsemblPlants" id="QL05p009252:mrna"/>
    </source>
</evidence>
<feature type="domain" description="Peptidase M1 membrane alanine aminopeptidase" evidence="2">
    <location>
        <begin position="5"/>
        <end position="46"/>
    </location>
</feature>
<proteinExistence type="predicted"/>
<dbReference type="PANTHER" id="PTHR11533">
    <property type="entry name" value="PROTEASE M1 ZINC METALLOPROTEASE"/>
    <property type="match status" value="1"/>
</dbReference>
<keyword evidence="1" id="KW-0812">Transmembrane</keyword>
<dbReference type="GO" id="GO:0016020">
    <property type="term" value="C:membrane"/>
    <property type="evidence" value="ECO:0007669"/>
    <property type="project" value="TreeGrafter"/>
</dbReference>
<reference evidence="3 4" key="1">
    <citation type="journal article" date="2016" name="G3 (Bethesda)">
        <title>First Draft Assembly and Annotation of the Genome of a California Endemic Oak Quercus lobata Nee (Fagaceae).</title>
        <authorList>
            <person name="Sork V.L."/>
            <person name="Fitz-Gibbon S.T."/>
            <person name="Puiu D."/>
            <person name="Crepeau M."/>
            <person name="Gugger P.F."/>
            <person name="Sherman R."/>
            <person name="Stevens K."/>
            <person name="Langley C.H."/>
            <person name="Pellegrini M."/>
            <person name="Salzberg S.L."/>
        </authorList>
    </citation>
    <scope>NUCLEOTIDE SEQUENCE [LARGE SCALE GENOMIC DNA]</scope>
    <source>
        <strain evidence="3 4">cv. SW786</strain>
    </source>
</reference>
<dbReference type="GO" id="GO:0042277">
    <property type="term" value="F:peptide binding"/>
    <property type="evidence" value="ECO:0007669"/>
    <property type="project" value="TreeGrafter"/>
</dbReference>
<dbReference type="EMBL" id="LRBV02000005">
    <property type="status" value="NOT_ANNOTATED_CDS"/>
    <property type="molecule type" value="Genomic_DNA"/>
</dbReference>
<evidence type="ECO:0000256" key="1">
    <source>
        <dbReference type="SAM" id="Phobius"/>
    </source>
</evidence>
<dbReference type="GO" id="GO:0043171">
    <property type="term" value="P:peptide catabolic process"/>
    <property type="evidence" value="ECO:0007669"/>
    <property type="project" value="TreeGrafter"/>
</dbReference>
<evidence type="ECO:0000313" key="4">
    <source>
        <dbReference type="Proteomes" id="UP000594261"/>
    </source>
</evidence>
<reference evidence="3" key="2">
    <citation type="submission" date="2021-01" db="UniProtKB">
        <authorList>
            <consortium name="EnsemblPlants"/>
        </authorList>
    </citation>
    <scope>IDENTIFICATION</scope>
</reference>
<dbReference type="Gene3D" id="1.10.390.10">
    <property type="entry name" value="Neutral Protease Domain 2"/>
    <property type="match status" value="1"/>
</dbReference>
<dbReference type="GO" id="GO:0008270">
    <property type="term" value="F:zinc ion binding"/>
    <property type="evidence" value="ECO:0007669"/>
    <property type="project" value="InterPro"/>
</dbReference>
<dbReference type="InterPro" id="IPR027268">
    <property type="entry name" value="Peptidase_M4/M1_CTD_sf"/>
</dbReference>
<evidence type="ECO:0000259" key="2">
    <source>
        <dbReference type="Pfam" id="PF01433"/>
    </source>
</evidence>
<dbReference type="InterPro" id="IPR014782">
    <property type="entry name" value="Peptidase_M1_dom"/>
</dbReference>
<keyword evidence="1" id="KW-1133">Transmembrane helix</keyword>
<dbReference type="Pfam" id="PF01433">
    <property type="entry name" value="Peptidase_M1"/>
    <property type="match status" value="1"/>
</dbReference>
<keyword evidence="1" id="KW-0472">Membrane</keyword>
<dbReference type="GO" id="GO:0006508">
    <property type="term" value="P:proteolysis"/>
    <property type="evidence" value="ECO:0007669"/>
    <property type="project" value="TreeGrafter"/>
</dbReference>
<protein>
    <recommendedName>
        <fullName evidence="2">Peptidase M1 membrane alanine aminopeptidase domain-containing protein</fullName>
    </recommendedName>
</protein>
<dbReference type="Proteomes" id="UP000594261">
    <property type="component" value="Chromosome 5"/>
</dbReference>
<dbReference type="EnsemblPlants" id="QL05p009252:mrna">
    <property type="protein sequence ID" value="QL05p009252:mrna"/>
    <property type="gene ID" value="QL05p009252"/>
</dbReference>
<dbReference type="AlphaFoldDB" id="A0A7N2LMQ2"/>
<name>A0A7N2LMQ2_QUELO</name>
<dbReference type="GO" id="GO:0005615">
    <property type="term" value="C:extracellular space"/>
    <property type="evidence" value="ECO:0007669"/>
    <property type="project" value="TreeGrafter"/>
</dbReference>
<dbReference type="GO" id="GO:0005737">
    <property type="term" value="C:cytoplasm"/>
    <property type="evidence" value="ECO:0007669"/>
    <property type="project" value="TreeGrafter"/>
</dbReference>
<dbReference type="InterPro" id="IPR050344">
    <property type="entry name" value="Peptidase_M1_aminopeptidases"/>
</dbReference>
<dbReference type="InParanoid" id="A0A7N2LMQ2"/>
<dbReference type="GO" id="GO:0070006">
    <property type="term" value="F:metalloaminopeptidase activity"/>
    <property type="evidence" value="ECO:0007669"/>
    <property type="project" value="TreeGrafter"/>
</dbReference>
<organism evidence="3 4">
    <name type="scientific">Quercus lobata</name>
    <name type="common">Valley oak</name>
    <dbReference type="NCBI Taxonomy" id="97700"/>
    <lineage>
        <taxon>Eukaryota</taxon>
        <taxon>Viridiplantae</taxon>
        <taxon>Streptophyta</taxon>
        <taxon>Embryophyta</taxon>
        <taxon>Tracheophyta</taxon>
        <taxon>Spermatophyta</taxon>
        <taxon>Magnoliopsida</taxon>
        <taxon>eudicotyledons</taxon>
        <taxon>Gunneridae</taxon>
        <taxon>Pentapetalae</taxon>
        <taxon>rosids</taxon>
        <taxon>fabids</taxon>
        <taxon>Fagales</taxon>
        <taxon>Fagaceae</taxon>
        <taxon>Quercus</taxon>
    </lineage>
</organism>
<keyword evidence="4" id="KW-1185">Reference proteome</keyword>
<accession>A0A7N2LMQ2</accession>